<dbReference type="HOGENOM" id="CLU_2886679_0_0_1"/>
<name>A0A0C9ZZC5_9AGAM</name>
<dbReference type="EMBL" id="KN833696">
    <property type="protein sequence ID" value="KIK27557.1"/>
    <property type="molecule type" value="Genomic_DNA"/>
</dbReference>
<evidence type="ECO:0000313" key="3">
    <source>
        <dbReference type="EMBL" id="KIK27557.1"/>
    </source>
</evidence>
<accession>A0A0C9ZZC5</accession>
<dbReference type="Proteomes" id="UP000054018">
    <property type="component" value="Unassembled WGS sequence"/>
</dbReference>
<evidence type="ECO:0000256" key="1">
    <source>
        <dbReference type="SAM" id="MobiDB-lite"/>
    </source>
</evidence>
<organism evidence="3 4">
    <name type="scientific">Pisolithus microcarpus 441</name>
    <dbReference type="NCBI Taxonomy" id="765257"/>
    <lineage>
        <taxon>Eukaryota</taxon>
        <taxon>Fungi</taxon>
        <taxon>Dikarya</taxon>
        <taxon>Basidiomycota</taxon>
        <taxon>Agaricomycotina</taxon>
        <taxon>Agaricomycetes</taxon>
        <taxon>Agaricomycetidae</taxon>
        <taxon>Boletales</taxon>
        <taxon>Sclerodermatineae</taxon>
        <taxon>Pisolithaceae</taxon>
        <taxon>Pisolithus</taxon>
    </lineage>
</organism>
<reference evidence="3" key="3">
    <citation type="submission" date="2015-02" db="EMBL/GenBank/DDBJ databases">
        <title>Evolutionary Origins and Diversification of the Mycorrhizal Mutualists.</title>
        <authorList>
            <consortium name="DOE Joint Genome Institute"/>
            <consortium name="Mycorrhizal Genomics Consortium"/>
            <person name="Kohler A."/>
            <person name="Kuo A."/>
            <person name="Nagy L.G."/>
            <person name="Floudas D."/>
            <person name="Copeland A."/>
            <person name="Barry K.W."/>
            <person name="Cichocki N."/>
            <person name="Veneault-Fourrey C."/>
            <person name="LaButti K."/>
            <person name="Lindquist E.A."/>
            <person name="Lipzen A."/>
            <person name="Lundell T."/>
            <person name="Morin E."/>
            <person name="Murat C."/>
            <person name="Riley R."/>
            <person name="Ohm R."/>
            <person name="Sun H."/>
            <person name="Tunlid A."/>
            <person name="Henrissat B."/>
            <person name="Grigoriev I.V."/>
            <person name="Hibbett D.S."/>
            <person name="Martin F."/>
        </authorList>
    </citation>
    <scope>NUCLEOTIDE SEQUENCE</scope>
    <source>
        <strain evidence="3 4">441</strain>
    </source>
</reference>
<proteinExistence type="predicted"/>
<keyword evidence="4" id="KW-1185">Reference proteome</keyword>
<reference evidence="4" key="2">
    <citation type="submission" date="2015-01" db="EMBL/GenBank/DDBJ databases">
        <title>Evolutionary Origins and Diversification of the Mycorrhizal Mutualists.</title>
        <authorList>
            <consortium name="DOE Joint Genome Institute"/>
            <consortium name="Mycorrhizal Genomics Consortium"/>
            <person name="Kohler A."/>
            <person name="Kuo A."/>
            <person name="Nagy L.G."/>
            <person name="Floudas D."/>
            <person name="Copeland A."/>
            <person name="Barry K.W."/>
            <person name="Cichocki N."/>
            <person name="Veneault-Fourrey C."/>
            <person name="LaButti K."/>
            <person name="Lindquist E.A."/>
            <person name="Lipzen A."/>
            <person name="Lundell T."/>
            <person name="Morin E."/>
            <person name="Murat C."/>
            <person name="Riley R."/>
            <person name="Ohm R."/>
            <person name="Sun H."/>
            <person name="Tunlid A."/>
            <person name="Henrissat B."/>
            <person name="Grigoriev I.V."/>
            <person name="Hibbett D.S."/>
            <person name="Martin F."/>
        </authorList>
    </citation>
    <scope>NUCLEOTIDE SEQUENCE [LARGE SCALE GENOMIC DNA]</scope>
    <source>
        <strain evidence="4">441</strain>
    </source>
</reference>
<reference evidence="3 4" key="1">
    <citation type="submission" date="2014-04" db="EMBL/GenBank/DDBJ databases">
        <authorList>
            <consortium name="DOE Joint Genome Institute"/>
            <person name="Kuo A."/>
            <person name="Kohler A."/>
            <person name="Costa M.D."/>
            <person name="Nagy L.G."/>
            <person name="Floudas D."/>
            <person name="Copeland A."/>
            <person name="Barry K.W."/>
            <person name="Cichocki N."/>
            <person name="Veneault-Fourrey C."/>
            <person name="LaButti K."/>
            <person name="Lindquist E.A."/>
            <person name="Lipzen A."/>
            <person name="Lundell T."/>
            <person name="Morin E."/>
            <person name="Murat C."/>
            <person name="Sun H."/>
            <person name="Tunlid A."/>
            <person name="Henrissat B."/>
            <person name="Grigoriev I.V."/>
            <person name="Hibbett D.S."/>
            <person name="Martin F."/>
            <person name="Nordberg H.P."/>
            <person name="Cantor M.N."/>
            <person name="Hua S.X."/>
        </authorList>
    </citation>
    <scope>NUCLEOTIDE SEQUENCE [LARGE SCALE GENOMIC DNA]</scope>
    <source>
        <strain evidence="3 4">441</strain>
    </source>
</reference>
<sequence>MGALEVKATGRTKTTERKYRKPARLQRRHSPCRLLGDSAAGKERSNTVPNASILTWQTATLGA</sequence>
<dbReference type="EMBL" id="KN833807">
    <property type="protein sequence ID" value="KIK18393.1"/>
    <property type="molecule type" value="Genomic_DNA"/>
</dbReference>
<evidence type="ECO:0000313" key="2">
    <source>
        <dbReference type="EMBL" id="KIK18393.1"/>
    </source>
</evidence>
<feature type="region of interest" description="Disordered" evidence="1">
    <location>
        <begin position="1"/>
        <end position="27"/>
    </location>
</feature>
<gene>
    <name evidence="3" type="ORF">PISMIDRAFT_674948</name>
    <name evidence="2" type="ORF">PISMIDRAFT_684290</name>
</gene>
<dbReference type="AlphaFoldDB" id="A0A0C9ZZC5"/>
<evidence type="ECO:0000313" key="4">
    <source>
        <dbReference type="Proteomes" id="UP000054018"/>
    </source>
</evidence>
<feature type="compositionally biased region" description="Basic residues" evidence="1">
    <location>
        <begin position="18"/>
        <end position="27"/>
    </location>
</feature>
<protein>
    <submittedName>
        <fullName evidence="3">Unplaced genomic scaffold scaffold_12, whole genome shotgun sequence</fullName>
    </submittedName>
</protein>